<evidence type="ECO:0000259" key="1">
    <source>
        <dbReference type="Pfam" id="PF13454"/>
    </source>
</evidence>
<dbReference type="OrthoDB" id="101972at2"/>
<evidence type="ECO:0000313" key="2">
    <source>
        <dbReference type="EMBL" id="OQP30578.1"/>
    </source>
</evidence>
<proteinExistence type="predicted"/>
<dbReference type="PANTHER" id="PTHR40254">
    <property type="entry name" value="BLR0577 PROTEIN"/>
    <property type="match status" value="1"/>
</dbReference>
<evidence type="ECO:0000313" key="3">
    <source>
        <dbReference type="Proteomes" id="UP000192769"/>
    </source>
</evidence>
<dbReference type="InterPro" id="IPR038732">
    <property type="entry name" value="HpyO/CreE_NAD-binding"/>
</dbReference>
<dbReference type="PANTHER" id="PTHR40254:SF1">
    <property type="entry name" value="BLR0577 PROTEIN"/>
    <property type="match status" value="1"/>
</dbReference>
<reference evidence="2 3" key="1">
    <citation type="submission" date="2017-02" db="EMBL/GenBank/DDBJ databases">
        <title>Whole genome shotgun sequence of Pantoea agglomerans strain AS1 isolated from a cycad, Zamia floridana in Central Florida, USA.</title>
        <authorList>
            <person name="Lata P."/>
            <person name="Govindarajan S."/>
            <person name="Qi F."/>
            <person name="Li J.-L."/>
            <person name="Maurya S.K."/>
            <person name="Sahoo M.K."/>
        </authorList>
    </citation>
    <scope>NUCLEOTIDE SEQUENCE [LARGE SCALE GENOMIC DNA]</scope>
    <source>
        <strain evidence="2 3">AS1</strain>
    </source>
</reference>
<dbReference type="SUPFAM" id="SSF51905">
    <property type="entry name" value="FAD/NAD(P)-binding domain"/>
    <property type="match status" value="1"/>
</dbReference>
<name>A0A1V9D9T6_9GAMM</name>
<dbReference type="EMBL" id="MWUE01000033">
    <property type="protein sequence ID" value="OQP30578.1"/>
    <property type="molecule type" value="Genomic_DNA"/>
</dbReference>
<dbReference type="AlphaFoldDB" id="A0A1V9D9T6"/>
<comment type="caution">
    <text evidence="2">The sequence shown here is derived from an EMBL/GenBank/DDBJ whole genome shotgun (WGS) entry which is preliminary data.</text>
</comment>
<dbReference type="InterPro" id="IPR052189">
    <property type="entry name" value="L-asp_N-monooxygenase_NS-form"/>
</dbReference>
<keyword evidence="3" id="KW-1185">Reference proteome</keyword>
<dbReference type="RefSeq" id="WP_081141722.1">
    <property type="nucleotide sequence ID" value="NZ_MWUE01000033.1"/>
</dbReference>
<dbReference type="Gene3D" id="3.50.50.60">
    <property type="entry name" value="FAD/NAD(P)-binding domain"/>
    <property type="match status" value="1"/>
</dbReference>
<accession>A0A1V9D9T6</accession>
<dbReference type="InterPro" id="IPR036188">
    <property type="entry name" value="FAD/NAD-bd_sf"/>
</dbReference>
<gene>
    <name evidence="2" type="ORF">B2J69_20260</name>
</gene>
<dbReference type="Proteomes" id="UP000192769">
    <property type="component" value="Unassembled WGS sequence"/>
</dbReference>
<sequence length="203" mass="22797">MYDVAVVGLGATGTSLLSQLQDEIYNIRTAQPRIAVFNPPASFAKGKAFGDADAIHKVNTPPGLMSVTATEPELFGHWLHSTFNSRERWPSRLRYSDFIRQTYRDVKQAGILKIDEFHHSVVSIRKQGASFSLCDDSGNSIFARNVVMCLGHYLKAPFRRSPESLVLFRIIRSSISLLLRRCSSPVAVSRPLMRFAMRLAKVR</sequence>
<organism evidence="2 3">
    <name type="scientific">Pantoea latae</name>
    <dbReference type="NCBI Taxonomy" id="1964541"/>
    <lineage>
        <taxon>Bacteria</taxon>
        <taxon>Pseudomonadati</taxon>
        <taxon>Pseudomonadota</taxon>
        <taxon>Gammaproteobacteria</taxon>
        <taxon>Enterobacterales</taxon>
        <taxon>Erwiniaceae</taxon>
        <taxon>Pantoea</taxon>
    </lineage>
</organism>
<feature type="domain" description="FAD-dependent urate hydroxylase HpyO/Asp monooxygenase CreE-like FAD/NAD(P)-binding" evidence="1">
    <location>
        <begin position="5"/>
        <end position="152"/>
    </location>
</feature>
<dbReference type="Pfam" id="PF13454">
    <property type="entry name" value="NAD_binding_9"/>
    <property type="match status" value="1"/>
</dbReference>
<protein>
    <recommendedName>
        <fullName evidence="1">FAD-dependent urate hydroxylase HpyO/Asp monooxygenase CreE-like FAD/NAD(P)-binding domain-containing protein</fullName>
    </recommendedName>
</protein>